<dbReference type="SUPFAM" id="SSF48576">
    <property type="entry name" value="Terpenoid synthases"/>
    <property type="match status" value="1"/>
</dbReference>
<evidence type="ECO:0000313" key="2">
    <source>
        <dbReference type="EMBL" id="MBK9983990.1"/>
    </source>
</evidence>
<dbReference type="InterPro" id="IPR044843">
    <property type="entry name" value="Trans_IPPS_bact-type"/>
</dbReference>
<evidence type="ECO:0000313" key="3">
    <source>
        <dbReference type="Proteomes" id="UP000808337"/>
    </source>
</evidence>
<dbReference type="Proteomes" id="UP000808337">
    <property type="component" value="Unassembled WGS sequence"/>
</dbReference>
<dbReference type="PROSITE" id="PS01045">
    <property type="entry name" value="SQUALEN_PHYTOEN_SYN_2"/>
    <property type="match status" value="1"/>
</dbReference>
<dbReference type="GO" id="GO:0004311">
    <property type="term" value="F:geranylgeranyl diphosphate synthase activity"/>
    <property type="evidence" value="ECO:0007669"/>
    <property type="project" value="InterPro"/>
</dbReference>
<dbReference type="AlphaFoldDB" id="A0A9D7SYG5"/>
<dbReference type="InterPro" id="IPR008949">
    <property type="entry name" value="Isoprenoid_synthase_dom_sf"/>
</dbReference>
<dbReference type="GO" id="GO:0051996">
    <property type="term" value="F:squalene synthase [NAD(P)H] activity"/>
    <property type="evidence" value="ECO:0007669"/>
    <property type="project" value="InterPro"/>
</dbReference>
<dbReference type="GO" id="GO:0016117">
    <property type="term" value="P:carotenoid biosynthetic process"/>
    <property type="evidence" value="ECO:0007669"/>
    <property type="project" value="UniProtKB-ARBA"/>
</dbReference>
<dbReference type="EMBL" id="JADKGY010000029">
    <property type="protein sequence ID" value="MBK9983990.1"/>
    <property type="molecule type" value="Genomic_DNA"/>
</dbReference>
<comment type="caution">
    <text evidence="2">The sequence shown here is derived from an EMBL/GenBank/DDBJ whole genome shotgun (WGS) entry which is preliminary data.</text>
</comment>
<accession>A0A9D7SYG5</accession>
<dbReference type="PANTHER" id="PTHR31480">
    <property type="entry name" value="BIFUNCTIONAL LYCOPENE CYCLASE/PHYTOENE SYNTHASE"/>
    <property type="match status" value="1"/>
</dbReference>
<evidence type="ECO:0000256" key="1">
    <source>
        <dbReference type="ARBA" id="ARBA00022679"/>
    </source>
</evidence>
<dbReference type="CDD" id="cd00683">
    <property type="entry name" value="Trans_IPPS_HH"/>
    <property type="match status" value="1"/>
</dbReference>
<name>A0A9D7SYG5_9BACT</name>
<dbReference type="SFLD" id="SFLDS00005">
    <property type="entry name" value="Isoprenoid_Synthase_Type_I"/>
    <property type="match status" value="1"/>
</dbReference>
<gene>
    <name evidence="2" type="ORF">IPP15_16750</name>
</gene>
<dbReference type="SFLD" id="SFLDG01212">
    <property type="entry name" value="Phytoene_synthase_like"/>
    <property type="match status" value="1"/>
</dbReference>
<dbReference type="SFLD" id="SFLDG01018">
    <property type="entry name" value="Squalene/Phytoene_Synthase_Lik"/>
    <property type="match status" value="1"/>
</dbReference>
<organism evidence="2 3">
    <name type="scientific">Candidatus Opimibacter skivensis</name>
    <dbReference type="NCBI Taxonomy" id="2982028"/>
    <lineage>
        <taxon>Bacteria</taxon>
        <taxon>Pseudomonadati</taxon>
        <taxon>Bacteroidota</taxon>
        <taxon>Saprospiria</taxon>
        <taxon>Saprospirales</taxon>
        <taxon>Saprospiraceae</taxon>
        <taxon>Candidatus Opimibacter</taxon>
    </lineage>
</organism>
<protein>
    <submittedName>
        <fullName evidence="2">Phytoene/squalene synthase family protein</fullName>
    </submittedName>
</protein>
<dbReference type="InterPro" id="IPR002060">
    <property type="entry name" value="Squ/phyt_synthse"/>
</dbReference>
<dbReference type="InterPro" id="IPR033904">
    <property type="entry name" value="Trans_IPPS_HH"/>
</dbReference>
<dbReference type="Pfam" id="PF00494">
    <property type="entry name" value="SQS_PSY"/>
    <property type="match status" value="1"/>
</dbReference>
<keyword evidence="1" id="KW-0808">Transferase</keyword>
<proteinExistence type="predicted"/>
<dbReference type="Gene3D" id="1.10.600.10">
    <property type="entry name" value="Farnesyl Diphosphate Synthase"/>
    <property type="match status" value="1"/>
</dbReference>
<dbReference type="InterPro" id="IPR019845">
    <property type="entry name" value="Squalene/phytoene_synthase_CS"/>
</dbReference>
<sequence length="285" mass="33564">MNTQLDLFHQVSGDYSRMLTRKYSTSFSLAIRLLARSIRQDIYNIYGFVRMADEIVDTFHDYPKEYLLNRLEEDTFHAITNGISVNPALNSFQKTVRRYNITKDLIDSFLLSMRLDLQKQTYGEDEYRNYIYGSADVVGLMCLKVFVDGDDDQYEKLKPMAMCLGSAFQKVNFLRDFNMDVHLLDRSYFPGIQDGRMTSMHKAKIIEDVKHDFREARKGIKLLPNSSRLGVLTAYRYYMKLLHRLEQLPTEEIQTQRVRVPDLKKLFIIATSYLIYKFSLKEEAW</sequence>
<reference evidence="2 3" key="1">
    <citation type="submission" date="2020-10" db="EMBL/GenBank/DDBJ databases">
        <title>Connecting structure to function with the recovery of over 1000 high-quality activated sludge metagenome-assembled genomes encoding full-length rRNA genes using long-read sequencing.</title>
        <authorList>
            <person name="Singleton C.M."/>
            <person name="Petriglieri F."/>
            <person name="Kristensen J.M."/>
            <person name="Kirkegaard R.H."/>
            <person name="Michaelsen T.Y."/>
            <person name="Andersen M.H."/>
            <person name="Karst S.M."/>
            <person name="Dueholm M.S."/>
            <person name="Nielsen P.H."/>
            <person name="Albertsen M."/>
        </authorList>
    </citation>
    <scope>NUCLEOTIDE SEQUENCE [LARGE SCALE GENOMIC DNA]</scope>
    <source>
        <strain evidence="2">Ribe_18-Q3-R11-54_MAXAC.273</strain>
    </source>
</reference>